<keyword evidence="5" id="KW-1185">Reference proteome</keyword>
<proteinExistence type="predicted"/>
<dbReference type="InterPro" id="IPR050832">
    <property type="entry name" value="Bact_Acetyltransf"/>
</dbReference>
<dbReference type="PROSITE" id="PS51186">
    <property type="entry name" value="GNAT"/>
    <property type="match status" value="1"/>
</dbReference>
<dbReference type="EMBL" id="AZDJ01000022">
    <property type="protein sequence ID" value="KRK72539.1"/>
    <property type="molecule type" value="Genomic_DNA"/>
</dbReference>
<dbReference type="InterPro" id="IPR016181">
    <property type="entry name" value="Acyl_CoA_acyltransferase"/>
</dbReference>
<evidence type="ECO:0000256" key="2">
    <source>
        <dbReference type="ARBA" id="ARBA00023315"/>
    </source>
</evidence>
<dbReference type="RefSeq" id="WP_056951023.1">
    <property type="nucleotide sequence ID" value="NZ_AZDJ01000022.1"/>
</dbReference>
<dbReference type="AlphaFoldDB" id="A0A0R1JN31"/>
<evidence type="ECO:0000259" key="3">
    <source>
        <dbReference type="PROSITE" id="PS51186"/>
    </source>
</evidence>
<comment type="caution">
    <text evidence="4">The sequence shown here is derived from an EMBL/GenBank/DDBJ whole genome shotgun (WGS) entry which is preliminary data.</text>
</comment>
<dbReference type="CDD" id="cd04301">
    <property type="entry name" value="NAT_SF"/>
    <property type="match status" value="1"/>
</dbReference>
<dbReference type="PANTHER" id="PTHR43877">
    <property type="entry name" value="AMINOALKYLPHOSPHONATE N-ACETYLTRANSFERASE-RELATED-RELATED"/>
    <property type="match status" value="1"/>
</dbReference>
<keyword evidence="1 4" id="KW-0808">Transferase</keyword>
<evidence type="ECO:0000313" key="4">
    <source>
        <dbReference type="EMBL" id="KRK72539.1"/>
    </source>
</evidence>
<feature type="domain" description="N-acetyltransferase" evidence="3">
    <location>
        <begin position="1"/>
        <end position="188"/>
    </location>
</feature>
<dbReference type="Proteomes" id="UP000051804">
    <property type="component" value="Unassembled WGS sequence"/>
</dbReference>
<evidence type="ECO:0000256" key="1">
    <source>
        <dbReference type="ARBA" id="ARBA00022679"/>
    </source>
</evidence>
<organism evidence="4 5">
    <name type="scientific">Lacticaseibacillus nasuensis JCM 17158</name>
    <dbReference type="NCBI Taxonomy" id="1291734"/>
    <lineage>
        <taxon>Bacteria</taxon>
        <taxon>Bacillati</taxon>
        <taxon>Bacillota</taxon>
        <taxon>Bacilli</taxon>
        <taxon>Lactobacillales</taxon>
        <taxon>Lactobacillaceae</taxon>
        <taxon>Lacticaseibacillus</taxon>
    </lineage>
</organism>
<accession>A0A0R1JN31</accession>
<evidence type="ECO:0000313" key="5">
    <source>
        <dbReference type="Proteomes" id="UP000051804"/>
    </source>
</evidence>
<dbReference type="InterPro" id="IPR000182">
    <property type="entry name" value="GNAT_dom"/>
</dbReference>
<protein>
    <submittedName>
        <fullName evidence="4">GNAT family acetyltransferase protein</fullName>
    </submittedName>
</protein>
<dbReference type="GO" id="GO:0016747">
    <property type="term" value="F:acyltransferase activity, transferring groups other than amino-acyl groups"/>
    <property type="evidence" value="ECO:0007669"/>
    <property type="project" value="InterPro"/>
</dbReference>
<keyword evidence="2" id="KW-0012">Acyltransferase</keyword>
<reference evidence="4 5" key="1">
    <citation type="journal article" date="2015" name="Genome Announc.">
        <title>Expanding the biotechnology potential of lactobacilli through comparative genomics of 213 strains and associated genera.</title>
        <authorList>
            <person name="Sun Z."/>
            <person name="Harris H.M."/>
            <person name="McCann A."/>
            <person name="Guo C."/>
            <person name="Argimon S."/>
            <person name="Zhang W."/>
            <person name="Yang X."/>
            <person name="Jeffery I.B."/>
            <person name="Cooney J.C."/>
            <person name="Kagawa T.F."/>
            <person name="Liu W."/>
            <person name="Song Y."/>
            <person name="Salvetti E."/>
            <person name="Wrobel A."/>
            <person name="Rasinkangas P."/>
            <person name="Parkhill J."/>
            <person name="Rea M.C."/>
            <person name="O'Sullivan O."/>
            <person name="Ritari J."/>
            <person name="Douillard F.P."/>
            <person name="Paul Ross R."/>
            <person name="Yang R."/>
            <person name="Briner A.E."/>
            <person name="Felis G.E."/>
            <person name="de Vos W.M."/>
            <person name="Barrangou R."/>
            <person name="Klaenhammer T.R."/>
            <person name="Caufield P.W."/>
            <person name="Cui Y."/>
            <person name="Zhang H."/>
            <person name="O'Toole P.W."/>
        </authorList>
    </citation>
    <scope>NUCLEOTIDE SEQUENCE [LARGE SCALE GENOMIC DNA]</scope>
    <source>
        <strain evidence="4 5">JCM 17158</strain>
    </source>
</reference>
<dbReference type="SUPFAM" id="SSF55729">
    <property type="entry name" value="Acyl-CoA N-acyltransferases (Nat)"/>
    <property type="match status" value="1"/>
</dbReference>
<gene>
    <name evidence="4" type="ORF">FD02_GL001512</name>
</gene>
<dbReference type="OrthoDB" id="5319888at2"/>
<dbReference type="PATRIC" id="fig|1291734.4.peg.1555"/>
<dbReference type="PANTHER" id="PTHR43877:SF2">
    <property type="entry name" value="AMINOALKYLPHOSPHONATE N-ACETYLTRANSFERASE-RELATED"/>
    <property type="match status" value="1"/>
</dbReference>
<name>A0A0R1JN31_9LACO</name>
<dbReference type="STRING" id="1291734.FD02_GL001512"/>
<dbReference type="Pfam" id="PF00583">
    <property type="entry name" value="Acetyltransf_1"/>
    <property type="match status" value="1"/>
</dbReference>
<dbReference type="Gene3D" id="3.40.630.30">
    <property type="match status" value="1"/>
</dbReference>
<sequence>MIRPSTPDDAAAVVPLIDIVFEEMEIPALMALPKRELYPLFEQAFLLPTYRYGYPQTLVHEGTGGIDGILVGYPHSAEAHIDDAFAPLLPKLGLTHELFPDSETYPGEWYVDTLAVAPSARGHGVATQLLTQIEPHAAKTGARCLSLNVDETNPRAERLYRRVGYGDSGTLMIGSHRYKHLTKPLPKPKDGQ</sequence>